<dbReference type="EMBL" id="UYRU01045996">
    <property type="protein sequence ID" value="VDN08892.1"/>
    <property type="molecule type" value="Genomic_DNA"/>
</dbReference>
<dbReference type="Proteomes" id="UP000281553">
    <property type="component" value="Unassembled WGS sequence"/>
</dbReference>
<evidence type="ECO:0000313" key="2">
    <source>
        <dbReference type="Proteomes" id="UP000281553"/>
    </source>
</evidence>
<evidence type="ECO:0000313" key="1">
    <source>
        <dbReference type="EMBL" id="VDN08892.1"/>
    </source>
</evidence>
<organism evidence="1 2">
    <name type="scientific">Dibothriocephalus latus</name>
    <name type="common">Fish tapeworm</name>
    <name type="synonym">Diphyllobothrium latum</name>
    <dbReference type="NCBI Taxonomy" id="60516"/>
    <lineage>
        <taxon>Eukaryota</taxon>
        <taxon>Metazoa</taxon>
        <taxon>Spiralia</taxon>
        <taxon>Lophotrochozoa</taxon>
        <taxon>Platyhelminthes</taxon>
        <taxon>Cestoda</taxon>
        <taxon>Eucestoda</taxon>
        <taxon>Diphyllobothriidea</taxon>
        <taxon>Diphyllobothriidae</taxon>
        <taxon>Dibothriocephalus</taxon>
    </lineage>
</organism>
<proteinExistence type="predicted"/>
<keyword evidence="2" id="KW-1185">Reference proteome</keyword>
<sequence length="116" mass="12953">MRLEEIIFQVICQVSATEPTCSERRLLTCLASIFSDMRASPPPRQAVEAALMALIKTGTIYFCGKLRDFSHAPLALSITGVNLTHITLYFGIEKSRVVKSEFFSILAYASFITQLF</sequence>
<dbReference type="OrthoDB" id="6228771at2759"/>
<dbReference type="AlphaFoldDB" id="A0A3P7NKN4"/>
<gene>
    <name evidence="1" type="ORF">DILT_LOCUS4723</name>
</gene>
<protein>
    <submittedName>
        <fullName evidence="1">Uncharacterized protein</fullName>
    </submittedName>
</protein>
<name>A0A3P7NKN4_DIBLA</name>
<reference evidence="1 2" key="1">
    <citation type="submission" date="2018-11" db="EMBL/GenBank/DDBJ databases">
        <authorList>
            <consortium name="Pathogen Informatics"/>
        </authorList>
    </citation>
    <scope>NUCLEOTIDE SEQUENCE [LARGE SCALE GENOMIC DNA]</scope>
</reference>
<accession>A0A3P7NKN4</accession>